<dbReference type="EMBL" id="GG665170">
    <property type="protein sequence ID" value="KNG76513.1"/>
    <property type="molecule type" value="Genomic_DNA"/>
</dbReference>
<evidence type="ECO:0000256" key="1">
    <source>
        <dbReference type="SAM" id="Coils"/>
    </source>
</evidence>
<reference evidence="4" key="1">
    <citation type="submission" date="2015-07" db="EMBL/GenBank/DDBJ databases">
        <title>Annotation of Plasmodium falciparum IGH-CR14.</title>
        <authorList>
            <consortium name="The Broad Institute Genome Sequencing Platform"/>
            <person name="Volkman S.K."/>
            <person name="Neafsey D.E."/>
            <person name="Dash A.P."/>
            <person name="Chitnis C.E."/>
            <person name="Hartl D.L."/>
            <person name="Young S.K."/>
            <person name="Zeng Q."/>
            <person name="Koehrsen M."/>
            <person name="Alvarado L."/>
            <person name="Berlin A."/>
            <person name="Borenstein D."/>
            <person name="Chapman S.B."/>
            <person name="Chen Z."/>
            <person name="Engels R."/>
            <person name="Freedman E."/>
            <person name="Gellesch M."/>
            <person name="Goldberg J."/>
            <person name="Griggs A."/>
            <person name="Gujja S."/>
            <person name="Heilman E.R."/>
            <person name="Heiman D.I."/>
            <person name="Howarth C."/>
            <person name="Jen D."/>
            <person name="Larson L."/>
            <person name="Mehta T."/>
            <person name="Neiman D."/>
            <person name="Park D."/>
            <person name="Pearson M."/>
            <person name="Roberts A."/>
            <person name="Saif S."/>
            <person name="Shea T."/>
            <person name="Shenoy N."/>
            <person name="Sisk P."/>
            <person name="Stolte C."/>
            <person name="Sykes S."/>
            <person name="Walk T."/>
            <person name="White J."/>
            <person name="Yandava C."/>
            <person name="Haas B."/>
            <person name="Henn M.R."/>
            <person name="Nusbaum C."/>
            <person name="Birren B."/>
        </authorList>
    </citation>
    <scope>NUCLEOTIDE SEQUENCE [LARGE SCALE GENOMIC DNA]</scope>
    <source>
        <strain evidence="4">IGH-CR14</strain>
    </source>
</reference>
<accession>A0A0L1IBJ8</accession>
<name>A0A0L1IBJ8_PLAFA</name>
<sequence>MNIFCFCLVISFLLFTKNNEIGSKLIHQPINVYYKDYSEGLTINQKDKLMEILLHNYDYESQDTTSSHDDHINIIDDKEKNIQAIMKDQEILNNKIKEELNKYIKRNKKMNVKYDHKSRDENINSNNNDEDMNNTNTFDVNTQIEVPINLVKEPIVLIKVPTIDLFDKIRVYHIEEDILNLMDINEDLFN</sequence>
<keyword evidence="2" id="KW-0732">Signal</keyword>
<dbReference type="OrthoDB" id="382153at2759"/>
<dbReference type="AlphaFoldDB" id="A0A0L1IBJ8"/>
<feature type="chain" id="PRO_5005552602" description="Erythrocyte membrane protein 1" evidence="2">
    <location>
        <begin position="19"/>
        <end position="190"/>
    </location>
</feature>
<reference evidence="4" key="2">
    <citation type="submission" date="2015-07" db="EMBL/GenBank/DDBJ databases">
        <title>The genome sequence of Plasmodium falciparum IGH-CR14.</title>
        <authorList>
            <consortium name="The Broad Institute Genome Sequencing Platform"/>
            <person name="Volkman S.K."/>
            <person name="Neafsey D.E."/>
            <person name="Dash A.P."/>
            <person name="Chitnis C.E."/>
            <person name="Hartl D.L."/>
            <person name="Young S.K."/>
            <person name="Kodira C.D."/>
            <person name="Zeng Q."/>
            <person name="Koehrsen M."/>
            <person name="Godfrey P."/>
            <person name="Alvarado L."/>
            <person name="Berlin A."/>
            <person name="Borenstein D."/>
            <person name="Chen Z."/>
            <person name="Engels R."/>
            <person name="Freedman E."/>
            <person name="Gellesch M."/>
            <person name="Goldberg J."/>
            <person name="Griggs A."/>
            <person name="Gujja S."/>
            <person name="Heiman D."/>
            <person name="Hepburn T."/>
            <person name="Howarth C."/>
            <person name="Jen D."/>
            <person name="Larson L."/>
            <person name="Lewis B."/>
            <person name="Mehta T."/>
            <person name="Park D."/>
            <person name="Pearson M."/>
            <person name="Roberts A."/>
            <person name="Saif S."/>
            <person name="Shea T."/>
            <person name="Shenoy N."/>
            <person name="Sisk P."/>
            <person name="Stolte C."/>
            <person name="Sykes S."/>
            <person name="Walk T."/>
            <person name="White J."/>
            <person name="Yandava C."/>
            <person name="Wirth D.F."/>
            <person name="Nusbaum C."/>
            <person name="Birren B."/>
        </authorList>
    </citation>
    <scope>NUCLEOTIDE SEQUENCE [LARGE SCALE GENOMIC DNA]</scope>
    <source>
        <strain evidence="4">IGH-CR14</strain>
    </source>
</reference>
<organism evidence="3 4">
    <name type="scientific">Plasmodium falciparum IGH-CR14</name>
    <dbReference type="NCBI Taxonomy" id="580059"/>
    <lineage>
        <taxon>Eukaryota</taxon>
        <taxon>Sar</taxon>
        <taxon>Alveolata</taxon>
        <taxon>Apicomplexa</taxon>
        <taxon>Aconoidasida</taxon>
        <taxon>Haemosporida</taxon>
        <taxon>Plasmodiidae</taxon>
        <taxon>Plasmodium</taxon>
        <taxon>Plasmodium (Laverania)</taxon>
    </lineage>
</organism>
<keyword evidence="1" id="KW-0175">Coiled coil</keyword>
<evidence type="ECO:0000313" key="3">
    <source>
        <dbReference type="EMBL" id="KNG76513.1"/>
    </source>
</evidence>
<evidence type="ECO:0000313" key="4">
    <source>
        <dbReference type="Proteomes" id="UP000054562"/>
    </source>
</evidence>
<protein>
    <recommendedName>
        <fullName evidence="5">Erythrocyte membrane protein 1</fullName>
    </recommendedName>
</protein>
<feature type="signal peptide" evidence="2">
    <location>
        <begin position="1"/>
        <end position="18"/>
    </location>
</feature>
<gene>
    <name evidence="3" type="ORF">PFMG_02581</name>
</gene>
<dbReference type="Proteomes" id="UP000054562">
    <property type="component" value="Unassembled WGS sequence"/>
</dbReference>
<feature type="coiled-coil region" evidence="1">
    <location>
        <begin position="75"/>
        <end position="113"/>
    </location>
</feature>
<evidence type="ECO:0000256" key="2">
    <source>
        <dbReference type="SAM" id="SignalP"/>
    </source>
</evidence>
<evidence type="ECO:0008006" key="5">
    <source>
        <dbReference type="Google" id="ProtNLM"/>
    </source>
</evidence>
<proteinExistence type="predicted"/>